<dbReference type="AlphaFoldDB" id="A0A830I2D6"/>
<dbReference type="EMBL" id="BNJQ01000034">
    <property type="protein sequence ID" value="GHP11337.1"/>
    <property type="molecule type" value="Genomic_DNA"/>
</dbReference>
<dbReference type="Proteomes" id="UP000660262">
    <property type="component" value="Unassembled WGS sequence"/>
</dbReference>
<dbReference type="InterPro" id="IPR029321">
    <property type="entry name" value="INTS2"/>
</dbReference>
<dbReference type="Pfam" id="PF14750">
    <property type="entry name" value="INTS2"/>
    <property type="match status" value="1"/>
</dbReference>
<accession>A0A830I2D6</accession>
<evidence type="ECO:0000313" key="3">
    <source>
        <dbReference type="Proteomes" id="UP000660262"/>
    </source>
</evidence>
<dbReference type="GO" id="GO:0032039">
    <property type="term" value="C:integrator complex"/>
    <property type="evidence" value="ECO:0007669"/>
    <property type="project" value="InterPro"/>
</dbReference>
<name>A0A830I2D6_9CHLO</name>
<protein>
    <submittedName>
        <fullName evidence="2">Uncharacterized protein</fullName>
    </submittedName>
</protein>
<organism evidence="2 3">
    <name type="scientific">Pycnococcus provasolii</name>
    <dbReference type="NCBI Taxonomy" id="41880"/>
    <lineage>
        <taxon>Eukaryota</taxon>
        <taxon>Viridiplantae</taxon>
        <taxon>Chlorophyta</taxon>
        <taxon>Pseudoscourfieldiophyceae</taxon>
        <taxon>Pseudoscourfieldiales</taxon>
        <taxon>Pycnococcaceae</taxon>
        <taxon>Pycnococcus</taxon>
    </lineage>
</organism>
<comment type="caution">
    <text evidence="2">The sequence shown here is derived from an EMBL/GenBank/DDBJ whole genome shotgun (WGS) entry which is preliminary data.</text>
</comment>
<keyword evidence="3" id="KW-1185">Reference proteome</keyword>
<reference evidence="2" key="1">
    <citation type="submission" date="2020-10" db="EMBL/GenBank/DDBJ databases">
        <title>Unveiling of a novel bifunctional photoreceptor, Dualchrome1, isolated from a cosmopolitan green alga.</title>
        <authorList>
            <person name="Suzuki S."/>
            <person name="Kawachi M."/>
        </authorList>
    </citation>
    <scope>NUCLEOTIDE SEQUENCE</scope>
    <source>
        <strain evidence="2">NIES 2893</strain>
    </source>
</reference>
<evidence type="ECO:0000313" key="2">
    <source>
        <dbReference type="EMBL" id="GHP11337.1"/>
    </source>
</evidence>
<evidence type="ECO:0000256" key="1">
    <source>
        <dbReference type="SAM" id="MobiDB-lite"/>
    </source>
</evidence>
<sequence>MSSSAVPSASATASGKSAILHFETSLHTAHDRTSFLLSLLSSSSPSSSTSSGSLLSPLSSSLLSLEVSLLLSSYAASHPSFLLESEDEDDGHYSGDPRGQRLFNLIFACPSHVAGRVIAASITSKRSFSNFREHEANKNLIIGRLASMAATTADNQNTNIPNKAASALAAAAQHAPLCALDIAVQLATTNASKEAACAAASCAPKQGALAFAEIATQRKHPKKLRTFVMDALLENKGAFLRQIATSQQDDKPSTASRCARVLLAAWIVDMAGNNEAAATCVELASAWLNAKDTEMIAMLALAAPADPSAASAKEWRTAATEAIQPNRVAALSPQSRLVLHHALVLTYATSPPTGTAMDALSAALAALALGAPPTARSSVVVDAACKRFVAAVRASITPDAAAGARAALRAAATAEANTTEAGWRCLALAAVDADVGATAALGTTWLASTQSMKDMSTPLEAACAATECIAALGIVKTEDAASLCHDMPSAAVLGSLYLYRRHAEAMRRGGAPDDVAALAEAARRAPMELILAKLHAHDSPAMLAWSSAASGFDALRFDDAVASLVDEKAARMDNAQVAAEDGDPPSKRRRLGGSGGGGGIVAKSFASELASALAKPGASSSSSSSTNLDATVASVAARTFDDAESMYECWCAMGGQSTGTSAPDKNTLHNAPLLWLALPREVYDCSPTCQFALRALQRSLARLEALCMMEGAGAIAGLDVKAARSAHAATEVAAFQLLLSTPPSECDPTYVTQVCDLMHASFLRRPVVYKLLCFRGFHADWLPTLARAVPSSQSGDRFAAELIASGYRRQSLFGIRLADALGALHATPAGLNASCAAVARVRQAAARGDASFVADALDAIRRAVARYPRSSQLTAPAASLLSQLS</sequence>
<gene>
    <name evidence="2" type="ORF">PPROV_001006500</name>
</gene>
<feature type="region of interest" description="Disordered" evidence="1">
    <location>
        <begin position="575"/>
        <end position="595"/>
    </location>
</feature>
<proteinExistence type="predicted"/>